<keyword evidence="7" id="KW-0704">Schiff base</keyword>
<sequence length="275" mass="29200">MQNLKELFFATGVIPVIKIESAERADGLAGALRAGGLRVAEITFRTKAAAGVIEKFASRHPDIVVGAGTVTTKTEVDSALSSGAKFIVSPGFNPEICAYCIEKKIPVFPGVSNPSLIEQAMSLGLTILKFFPAEVSGGTKALKAFESVYQAVTFIPTGGIQENNLNEYLTIKNVLACGGSWIVPTDLIEAGKFDAITALIQSCRRSMLGFLPLTSEMKLDNASGADADRLSSPVLELKTPSIRRTLAMLGMNEETSSSAKSAIISLGDTRIRIIE</sequence>
<evidence type="ECO:0000256" key="2">
    <source>
        <dbReference type="ARBA" id="ARBA00004736"/>
    </source>
</evidence>
<evidence type="ECO:0000256" key="8">
    <source>
        <dbReference type="ARBA" id="ARBA00023277"/>
    </source>
</evidence>
<gene>
    <name evidence="9" type="ORF">SPIROBIBN47_210158</name>
</gene>
<dbReference type="SUPFAM" id="SSF51569">
    <property type="entry name" value="Aldolase"/>
    <property type="match status" value="1"/>
</dbReference>
<comment type="catalytic activity">
    <reaction evidence="1">
        <text>2-dehydro-3-deoxy-6-phospho-D-gluconate = D-glyceraldehyde 3-phosphate + pyruvate</text>
        <dbReference type="Rhea" id="RHEA:17089"/>
        <dbReference type="ChEBI" id="CHEBI:15361"/>
        <dbReference type="ChEBI" id="CHEBI:57569"/>
        <dbReference type="ChEBI" id="CHEBI:59776"/>
        <dbReference type="EC" id="4.1.2.14"/>
    </reaction>
</comment>
<evidence type="ECO:0000256" key="4">
    <source>
        <dbReference type="ARBA" id="ARBA00011233"/>
    </source>
</evidence>
<comment type="similarity">
    <text evidence="3">Belongs to the KHG/KDPG aldolase family.</text>
</comment>
<evidence type="ECO:0000256" key="5">
    <source>
        <dbReference type="ARBA" id="ARBA00013063"/>
    </source>
</evidence>
<name>A0A3P3XHG1_9SPIR</name>
<dbReference type="EC" id="4.1.2.14" evidence="5"/>
<proteinExistence type="inferred from homology"/>
<dbReference type="InterPro" id="IPR031337">
    <property type="entry name" value="KDPG/KHG_AS_1"/>
</dbReference>
<accession>A0A3P3XHG1</accession>
<dbReference type="GO" id="GO:0008675">
    <property type="term" value="F:2-dehydro-3-deoxy-phosphogluconate aldolase activity"/>
    <property type="evidence" value="ECO:0007669"/>
    <property type="project" value="UniProtKB-EC"/>
</dbReference>
<evidence type="ECO:0000313" key="9">
    <source>
        <dbReference type="EMBL" id="SLM11985.1"/>
    </source>
</evidence>
<evidence type="ECO:0000256" key="1">
    <source>
        <dbReference type="ARBA" id="ARBA00000654"/>
    </source>
</evidence>
<dbReference type="InterPro" id="IPR013785">
    <property type="entry name" value="Aldolase_TIM"/>
</dbReference>
<reference evidence="9" key="1">
    <citation type="submission" date="2017-02" db="EMBL/GenBank/DDBJ databases">
        <authorList>
            <person name="Regsiter A."/>
            <person name="William W."/>
        </authorList>
    </citation>
    <scope>NUCLEOTIDE SEQUENCE</scope>
    <source>
        <strain evidence="9">Bib</strain>
    </source>
</reference>
<dbReference type="PROSITE" id="PS00159">
    <property type="entry name" value="ALDOLASE_KDPG_KHG_1"/>
    <property type="match status" value="1"/>
</dbReference>
<dbReference type="InterPro" id="IPR031338">
    <property type="entry name" value="KDPG/KHG_AS_2"/>
</dbReference>
<dbReference type="PROSITE" id="PS00160">
    <property type="entry name" value="ALDOLASE_KDPG_KHG_2"/>
    <property type="match status" value="1"/>
</dbReference>
<dbReference type="NCBIfam" id="NF004325">
    <property type="entry name" value="PRK05718.1"/>
    <property type="match status" value="1"/>
</dbReference>
<evidence type="ECO:0000256" key="6">
    <source>
        <dbReference type="ARBA" id="ARBA00023239"/>
    </source>
</evidence>
<keyword evidence="8" id="KW-0119">Carbohydrate metabolism</keyword>
<dbReference type="PANTHER" id="PTHR30246">
    <property type="entry name" value="2-KETO-3-DEOXY-6-PHOSPHOGLUCONATE ALDOLASE"/>
    <property type="match status" value="1"/>
</dbReference>
<dbReference type="Pfam" id="PF01081">
    <property type="entry name" value="Aldolase"/>
    <property type="match status" value="1"/>
</dbReference>
<evidence type="ECO:0000256" key="7">
    <source>
        <dbReference type="ARBA" id="ARBA00023270"/>
    </source>
</evidence>
<keyword evidence="6 9" id="KW-0456">Lyase</keyword>
<evidence type="ECO:0000256" key="3">
    <source>
        <dbReference type="ARBA" id="ARBA00006906"/>
    </source>
</evidence>
<organism evidence="9">
    <name type="scientific">uncultured spirochete</name>
    <dbReference type="NCBI Taxonomy" id="156406"/>
    <lineage>
        <taxon>Bacteria</taxon>
        <taxon>Pseudomonadati</taxon>
        <taxon>Spirochaetota</taxon>
        <taxon>Spirochaetia</taxon>
        <taxon>Spirochaetales</taxon>
        <taxon>environmental samples</taxon>
    </lineage>
</organism>
<dbReference type="PANTHER" id="PTHR30246:SF1">
    <property type="entry name" value="2-DEHYDRO-3-DEOXY-6-PHOSPHOGALACTONATE ALDOLASE-RELATED"/>
    <property type="match status" value="1"/>
</dbReference>
<comment type="subunit">
    <text evidence="4">Homotrimer.</text>
</comment>
<dbReference type="CDD" id="cd00452">
    <property type="entry name" value="KDPG_aldolase"/>
    <property type="match status" value="1"/>
</dbReference>
<comment type="pathway">
    <text evidence="2">Carbohydrate acid metabolism; 2-dehydro-3-deoxy-D-gluconate degradation; D-glyceraldehyde 3-phosphate and pyruvate from 2-dehydro-3-deoxy-D-gluconate: step 2/2.</text>
</comment>
<dbReference type="InterPro" id="IPR000887">
    <property type="entry name" value="Aldlse_KDPG_KHG"/>
</dbReference>
<dbReference type="EMBL" id="FWDM01000014">
    <property type="protein sequence ID" value="SLM11985.1"/>
    <property type="molecule type" value="Genomic_DNA"/>
</dbReference>
<protein>
    <recommendedName>
        <fullName evidence="5">2-dehydro-3-deoxy-phosphogluconate aldolase</fullName>
        <ecNumber evidence="5">4.1.2.14</ecNumber>
    </recommendedName>
</protein>
<dbReference type="Gene3D" id="3.20.20.70">
    <property type="entry name" value="Aldolase class I"/>
    <property type="match status" value="1"/>
</dbReference>
<dbReference type="NCBIfam" id="TIGR01182">
    <property type="entry name" value="eda"/>
    <property type="match status" value="1"/>
</dbReference>
<dbReference type="AlphaFoldDB" id="A0A3P3XHG1"/>